<dbReference type="Pfam" id="PF07883">
    <property type="entry name" value="Cupin_2"/>
    <property type="match status" value="1"/>
</dbReference>
<name>A0A7Y7IT56_9PROT</name>
<gene>
    <name evidence="3" type="ORF">HUK84_00725</name>
</gene>
<dbReference type="InterPro" id="IPR014710">
    <property type="entry name" value="RmlC-like_jellyroll"/>
</dbReference>
<dbReference type="SUPFAM" id="SSF47413">
    <property type="entry name" value="lambda repressor-like DNA-binding domains"/>
    <property type="match status" value="1"/>
</dbReference>
<dbReference type="Gene3D" id="1.10.260.40">
    <property type="entry name" value="lambda repressor-like DNA-binding domains"/>
    <property type="match status" value="1"/>
</dbReference>
<dbReference type="Gene3D" id="2.60.120.10">
    <property type="entry name" value="Jelly Rolls"/>
    <property type="match status" value="1"/>
</dbReference>
<dbReference type="Proteomes" id="UP000534870">
    <property type="component" value="Unassembled WGS sequence"/>
</dbReference>
<reference evidence="3 4" key="1">
    <citation type="submission" date="2020-06" db="EMBL/GenBank/DDBJ databases">
        <title>Description of novel acetic acid bacteria.</title>
        <authorList>
            <person name="Sombolestani A."/>
        </authorList>
    </citation>
    <scope>NUCLEOTIDE SEQUENCE [LARGE SCALE GENOMIC DNA]</scope>
    <source>
        <strain evidence="3 4">LMG 31431</strain>
    </source>
</reference>
<dbReference type="InterPro" id="IPR013096">
    <property type="entry name" value="Cupin_2"/>
</dbReference>
<dbReference type="EMBL" id="JABXXP010000002">
    <property type="protein sequence ID" value="NVN09687.1"/>
    <property type="molecule type" value="Genomic_DNA"/>
</dbReference>
<protein>
    <submittedName>
        <fullName evidence="3">Helix-turn-helix transcriptional regulator</fullName>
    </submittedName>
</protein>
<dbReference type="Pfam" id="PF01381">
    <property type="entry name" value="HTH_3"/>
    <property type="match status" value="1"/>
</dbReference>
<evidence type="ECO:0000313" key="3">
    <source>
        <dbReference type="EMBL" id="NVN09687.1"/>
    </source>
</evidence>
<dbReference type="CDD" id="cd00093">
    <property type="entry name" value="HTH_XRE"/>
    <property type="match status" value="1"/>
</dbReference>
<dbReference type="SMART" id="SM00530">
    <property type="entry name" value="HTH_XRE"/>
    <property type="match status" value="1"/>
</dbReference>
<dbReference type="AlphaFoldDB" id="A0A7Y7IT56"/>
<accession>A0A7Y7IT56</accession>
<evidence type="ECO:0000313" key="4">
    <source>
        <dbReference type="Proteomes" id="UP000534870"/>
    </source>
</evidence>
<dbReference type="PANTHER" id="PTHR46797:SF1">
    <property type="entry name" value="METHYLPHOSPHONATE SYNTHASE"/>
    <property type="match status" value="1"/>
</dbReference>
<dbReference type="InterPro" id="IPR050807">
    <property type="entry name" value="TransReg_Diox_bact_type"/>
</dbReference>
<feature type="domain" description="HTH cro/C1-type" evidence="2">
    <location>
        <begin position="11"/>
        <end position="65"/>
    </location>
</feature>
<organism evidence="3 4">
    <name type="scientific">Nguyenibacter vanlangensis</name>
    <dbReference type="NCBI Taxonomy" id="1216886"/>
    <lineage>
        <taxon>Bacteria</taxon>
        <taxon>Pseudomonadati</taxon>
        <taxon>Pseudomonadota</taxon>
        <taxon>Alphaproteobacteria</taxon>
        <taxon>Acetobacterales</taxon>
        <taxon>Acetobacteraceae</taxon>
        <taxon>Nguyenibacter</taxon>
    </lineage>
</organism>
<dbReference type="GO" id="GO:0003677">
    <property type="term" value="F:DNA binding"/>
    <property type="evidence" value="ECO:0007669"/>
    <property type="project" value="UniProtKB-KW"/>
</dbReference>
<dbReference type="InterPro" id="IPR011051">
    <property type="entry name" value="RmlC_Cupin_sf"/>
</dbReference>
<dbReference type="PANTHER" id="PTHR46797">
    <property type="entry name" value="HTH-TYPE TRANSCRIPTIONAL REGULATOR"/>
    <property type="match status" value="1"/>
</dbReference>
<keyword evidence="1" id="KW-0238">DNA-binding</keyword>
<sequence>MTLEEALGNQIRQLRRKAELRGGDIAQAAGISLSMLSKIENGQISASLATLQAVSRALNVPLSQLFSASEEQRDCSYVPAGQGVVIERRGTKVGHEYRLLGHLLGGDVVLEPYLITLHEEAHPYTNFRHSGIELIYMLSGHVLYRHGSANYHLKPGDALLFDSSAPHGPEKLLEKPMTYLSIIVHARTPD</sequence>
<dbReference type="SUPFAM" id="SSF51182">
    <property type="entry name" value="RmlC-like cupins"/>
    <property type="match status" value="1"/>
</dbReference>
<dbReference type="GO" id="GO:0003700">
    <property type="term" value="F:DNA-binding transcription factor activity"/>
    <property type="evidence" value="ECO:0007669"/>
    <property type="project" value="TreeGrafter"/>
</dbReference>
<dbReference type="InterPro" id="IPR010982">
    <property type="entry name" value="Lambda_DNA-bd_dom_sf"/>
</dbReference>
<dbReference type="GO" id="GO:0005829">
    <property type="term" value="C:cytosol"/>
    <property type="evidence" value="ECO:0007669"/>
    <property type="project" value="TreeGrafter"/>
</dbReference>
<dbReference type="CDD" id="cd02209">
    <property type="entry name" value="cupin_XRE_C"/>
    <property type="match status" value="1"/>
</dbReference>
<dbReference type="PROSITE" id="PS50943">
    <property type="entry name" value="HTH_CROC1"/>
    <property type="match status" value="1"/>
</dbReference>
<dbReference type="InterPro" id="IPR001387">
    <property type="entry name" value="Cro/C1-type_HTH"/>
</dbReference>
<proteinExistence type="predicted"/>
<evidence type="ECO:0000256" key="1">
    <source>
        <dbReference type="ARBA" id="ARBA00023125"/>
    </source>
</evidence>
<evidence type="ECO:0000259" key="2">
    <source>
        <dbReference type="PROSITE" id="PS50943"/>
    </source>
</evidence>
<comment type="caution">
    <text evidence="3">The sequence shown here is derived from an EMBL/GenBank/DDBJ whole genome shotgun (WGS) entry which is preliminary data.</text>
</comment>